<dbReference type="EMBL" id="AQHN01000005">
    <property type="protein sequence ID" value="ENN89582.1"/>
    <property type="molecule type" value="Genomic_DNA"/>
</dbReference>
<proteinExistence type="predicted"/>
<evidence type="ECO:0000259" key="1">
    <source>
        <dbReference type="SMART" id="SM00563"/>
    </source>
</evidence>
<dbReference type="InterPro" id="IPR002123">
    <property type="entry name" value="Plipid/glycerol_acylTrfase"/>
</dbReference>
<keyword evidence="3" id="KW-1185">Reference proteome</keyword>
<feature type="domain" description="Phospholipid/glycerol acyltransferase" evidence="1">
    <location>
        <begin position="166"/>
        <end position="288"/>
    </location>
</feature>
<dbReference type="PATRIC" id="fig|363754.4.peg.353"/>
<sequence length="377" mass="42632">MESLTFPLLRVCFPLVLQVQLHQKTAYGPIADLQRFGCHMRGVCHASIIFDCDSIYPNHSGYFMARRGSMTALGQLAEAIALVSQGQPGHIVDTLIAERGRKIVRNPLWPLMRPFLYTLLRYNKAIEFADDVAKLSGFQCFEYMSDLLRLDIGVTHAERIPATGGFILVSNHPTGIADGVAVFDLLKSRRPDMMIFANRDAVRVNPRFAEMIIPVEWREEHKSKPKTRETLQLTNRAVADGKVTVLFPSGRIAYWANGKLNERPWKTSAVGLARKYNLPILPVHLTARNSGLFYWFAKWSTELRDMTVFHELLNKRGDQFDFLVGNLIPVEHLDGEVNEVTKALEKHTVFDLAADSNATFSPLVLPRRDETLVSRSL</sequence>
<comment type="caution">
    <text evidence="2">The sequence shown here is derived from an EMBL/GenBank/DDBJ whole genome shotgun (WGS) entry which is preliminary data.</text>
</comment>
<dbReference type="STRING" id="363754.RHSP_59906"/>
<evidence type="ECO:0000313" key="3">
    <source>
        <dbReference type="Proteomes" id="UP000012429"/>
    </source>
</evidence>
<name>N6VEU4_9HYPH</name>
<organism evidence="2 3">
    <name type="scientific">Rhizobium freirei PRF 81</name>
    <dbReference type="NCBI Taxonomy" id="363754"/>
    <lineage>
        <taxon>Bacteria</taxon>
        <taxon>Pseudomonadati</taxon>
        <taxon>Pseudomonadota</taxon>
        <taxon>Alphaproteobacteria</taxon>
        <taxon>Hyphomicrobiales</taxon>
        <taxon>Rhizobiaceae</taxon>
        <taxon>Rhizobium/Agrobacterium group</taxon>
        <taxon>Rhizobium</taxon>
    </lineage>
</organism>
<keyword evidence="2" id="KW-0012">Acyltransferase</keyword>
<evidence type="ECO:0000313" key="2">
    <source>
        <dbReference type="EMBL" id="ENN89582.1"/>
    </source>
</evidence>
<accession>N6VEU4</accession>
<dbReference type="SMART" id="SM00563">
    <property type="entry name" value="PlsC"/>
    <property type="match status" value="1"/>
</dbReference>
<protein>
    <submittedName>
        <fullName evidence="2">Phospholipid/glycerol acyltransferase</fullName>
    </submittedName>
</protein>
<keyword evidence="2" id="KW-0808">Transferase</keyword>
<dbReference type="GO" id="GO:0016746">
    <property type="term" value="F:acyltransferase activity"/>
    <property type="evidence" value="ECO:0007669"/>
    <property type="project" value="UniProtKB-KW"/>
</dbReference>
<reference evidence="2 3" key="1">
    <citation type="journal article" date="2012" name="BMC Genomics">
        <title>Genomic basis of broad host range and environmental adaptability of Rhizobium tropici CIAT 899 and Rhizobium sp. PRF 81 which are used in inoculants for common bean (Phaseolus vulgaris L.).</title>
        <authorList>
            <person name="Ormeno-Orrillo E."/>
            <person name="Menna P."/>
            <person name="Almeida L.G."/>
            <person name="Ollero F.J."/>
            <person name="Nicolas M.F."/>
            <person name="Pains Rodrigues E."/>
            <person name="Shigueyoshi Nakatani A."/>
            <person name="Silva Batista J.S."/>
            <person name="Oliveira Chueire L.M."/>
            <person name="Souza R.C."/>
            <person name="Ribeiro Vasconcelos A.T."/>
            <person name="Megias M."/>
            <person name="Hungria M."/>
            <person name="Martinez-Romero E."/>
        </authorList>
    </citation>
    <scope>NUCLEOTIDE SEQUENCE [LARGE SCALE GENOMIC DNA]</scope>
    <source>
        <strain evidence="2 3">PRF 81</strain>
    </source>
</reference>
<gene>
    <name evidence="2" type="ORF">RHSP_59906</name>
</gene>
<dbReference type="Proteomes" id="UP000012429">
    <property type="component" value="Unassembled WGS sequence"/>
</dbReference>
<dbReference type="AlphaFoldDB" id="N6VEU4"/>
<dbReference type="SUPFAM" id="SSF69593">
    <property type="entry name" value="Glycerol-3-phosphate (1)-acyltransferase"/>
    <property type="match status" value="1"/>
</dbReference>
<dbReference type="Pfam" id="PF01553">
    <property type="entry name" value="Acyltransferase"/>
    <property type="match status" value="1"/>
</dbReference>